<comment type="caution">
    <text evidence="1">The sequence shown here is derived from an EMBL/GenBank/DDBJ whole genome shotgun (WGS) entry which is preliminary data.</text>
</comment>
<reference evidence="1 2" key="1">
    <citation type="journal article" date="2015" name="Nature">
        <title>rRNA introns, odd ribosomes, and small enigmatic genomes across a large radiation of phyla.</title>
        <authorList>
            <person name="Brown C.T."/>
            <person name="Hug L.A."/>
            <person name="Thomas B.C."/>
            <person name="Sharon I."/>
            <person name="Castelle C.J."/>
            <person name="Singh A."/>
            <person name="Wilkins M.J."/>
            <person name="Williams K.H."/>
            <person name="Banfield J.F."/>
        </authorList>
    </citation>
    <scope>NUCLEOTIDE SEQUENCE [LARGE SCALE GENOMIC DNA]</scope>
</reference>
<name>A0A0G0MF04_9BACT</name>
<sequence>MEKYIHRRSVEFCERMESRGIPKKDQLAIDLLFRKYLRAELNGESDEQCQLLHRRCRIALIKSLNRCK</sequence>
<gene>
    <name evidence="1" type="ORF">UT24_C0030G0008</name>
</gene>
<dbReference type="AlphaFoldDB" id="A0A0G0MF04"/>
<organism evidence="1 2">
    <name type="scientific">Candidatus Woesebacteria bacterium GW2011_GWB1_39_12</name>
    <dbReference type="NCBI Taxonomy" id="1618574"/>
    <lineage>
        <taxon>Bacteria</taxon>
        <taxon>Candidatus Woeseibacteriota</taxon>
    </lineage>
</organism>
<protein>
    <submittedName>
        <fullName evidence="1">Uncharacterized protein</fullName>
    </submittedName>
</protein>
<dbReference type="EMBL" id="LBWB01000030">
    <property type="protein sequence ID" value="KKQ98930.1"/>
    <property type="molecule type" value="Genomic_DNA"/>
</dbReference>
<dbReference type="STRING" id="1618574.UT24_C0030G0008"/>
<dbReference type="Proteomes" id="UP000033881">
    <property type="component" value="Unassembled WGS sequence"/>
</dbReference>
<proteinExistence type="predicted"/>
<evidence type="ECO:0000313" key="1">
    <source>
        <dbReference type="EMBL" id="KKQ98930.1"/>
    </source>
</evidence>
<evidence type="ECO:0000313" key="2">
    <source>
        <dbReference type="Proteomes" id="UP000033881"/>
    </source>
</evidence>
<accession>A0A0G0MF04</accession>